<dbReference type="SUPFAM" id="SSF89000">
    <property type="entry name" value="post-HMGL domain-like"/>
    <property type="match status" value="1"/>
</dbReference>
<evidence type="ECO:0000256" key="8">
    <source>
        <dbReference type="ARBA" id="ARBA00022723"/>
    </source>
</evidence>
<dbReference type="CDD" id="cd07942">
    <property type="entry name" value="DRE_TIM_LeuA"/>
    <property type="match status" value="1"/>
</dbReference>
<keyword evidence="14" id="KW-1185">Reference proteome</keyword>
<reference evidence="13 14" key="1">
    <citation type="submission" date="2022-03" db="EMBL/GenBank/DDBJ databases">
        <title>Streptomyces yunnanensis P86,complete genome.</title>
        <authorList>
            <person name="Chen S."/>
            <person name="Zhang Q."/>
        </authorList>
    </citation>
    <scope>NUCLEOTIDE SEQUENCE [LARGE SCALE GENOMIC DNA]</scope>
    <source>
        <strain evidence="13 14">P86</strain>
    </source>
</reference>
<dbReference type="NCBIfam" id="NF002991">
    <property type="entry name" value="PRK03739.1"/>
    <property type="match status" value="1"/>
</dbReference>
<dbReference type="PANTHER" id="PTHR46911">
    <property type="match status" value="1"/>
</dbReference>
<dbReference type="InterPro" id="IPR039371">
    <property type="entry name" value="LeuA_N_DRE-TIM"/>
</dbReference>
<evidence type="ECO:0000256" key="1">
    <source>
        <dbReference type="ARBA" id="ARBA00000064"/>
    </source>
</evidence>
<dbReference type="HAMAP" id="MF_00572">
    <property type="entry name" value="LeuA_type2"/>
    <property type="match status" value="1"/>
</dbReference>
<feature type="binding site" evidence="10">
    <location>
        <position position="265"/>
    </location>
    <ligand>
        <name>Mg(2+)</name>
        <dbReference type="ChEBI" id="CHEBI:18420"/>
    </ligand>
</feature>
<dbReference type="SUPFAM" id="SSF110921">
    <property type="entry name" value="2-isopropylmalate synthase LeuA, allosteric (dimerisation) domain"/>
    <property type="match status" value="1"/>
</dbReference>
<dbReference type="InterPro" id="IPR036230">
    <property type="entry name" value="LeuA_allosteric_dom_sf"/>
</dbReference>
<comment type="cofactor">
    <cofactor evidence="10">
        <name>Mg(2+)</name>
        <dbReference type="ChEBI" id="CHEBI:18420"/>
    </cofactor>
</comment>
<dbReference type="InterPro" id="IPR013785">
    <property type="entry name" value="Aldolase_TIM"/>
</dbReference>
<dbReference type="SUPFAM" id="SSF51569">
    <property type="entry name" value="Aldolase"/>
    <property type="match status" value="1"/>
</dbReference>
<comment type="similarity">
    <text evidence="3 10">Belongs to the alpha-IPM synthase/homocitrate synthase family. LeuA type 2 subfamily.</text>
</comment>
<dbReference type="InterPro" id="IPR005668">
    <property type="entry name" value="IPM_Synthase"/>
</dbReference>
<evidence type="ECO:0000256" key="4">
    <source>
        <dbReference type="ARBA" id="ARBA00012973"/>
    </source>
</evidence>
<comment type="subunit">
    <text evidence="10">Homodimer.</text>
</comment>
<keyword evidence="10" id="KW-0963">Cytoplasm</keyword>
<dbReference type="Gene3D" id="3.20.20.70">
    <property type="entry name" value="Aldolase class I"/>
    <property type="match status" value="1"/>
</dbReference>
<comment type="subcellular location">
    <subcellularLocation>
        <location evidence="10">Cytoplasm</location>
    </subcellularLocation>
</comment>
<dbReference type="Pfam" id="PF22615">
    <property type="entry name" value="IPMS_D2"/>
    <property type="match status" value="1"/>
</dbReference>
<proteinExistence type="inferred from homology"/>
<evidence type="ECO:0000313" key="14">
    <source>
        <dbReference type="Proteomes" id="UP001218629"/>
    </source>
</evidence>
<evidence type="ECO:0000313" key="13">
    <source>
        <dbReference type="EMBL" id="WEB42662.1"/>
    </source>
</evidence>
<evidence type="ECO:0000256" key="5">
    <source>
        <dbReference type="ARBA" id="ARBA00022430"/>
    </source>
</evidence>
<keyword evidence="5 10" id="KW-0432">Leucine biosynthesis</keyword>
<gene>
    <name evidence="10 13" type="primary">leuA</name>
    <name evidence="13" type="ORF">MOV08_27710</name>
</gene>
<dbReference type="InterPro" id="IPR000891">
    <property type="entry name" value="PYR_CT"/>
</dbReference>
<dbReference type="SMART" id="SM00917">
    <property type="entry name" value="LeuA_dimer"/>
    <property type="match status" value="1"/>
</dbReference>
<evidence type="ECO:0000259" key="12">
    <source>
        <dbReference type="PROSITE" id="PS50991"/>
    </source>
</evidence>
<dbReference type="PROSITE" id="PS00816">
    <property type="entry name" value="AIPM_HOMOCIT_SYNTH_2"/>
    <property type="match status" value="1"/>
</dbReference>
<comment type="function">
    <text evidence="10">Catalyzes the condensation of the acetyl group of acetyl-CoA with 3-methyl-2-oxobutanoate (2-ketoisovalerate) to form 3-carboxy-3-hydroxy-4-methylpentanoate (2-isopropylmalate).</text>
</comment>
<name>A0ABY8AGD1_9ACTN</name>
<dbReference type="Proteomes" id="UP001218629">
    <property type="component" value="Chromosome"/>
</dbReference>
<feature type="region of interest" description="Disordered" evidence="11">
    <location>
        <begin position="1"/>
        <end position="24"/>
    </location>
</feature>
<keyword evidence="9 10" id="KW-0100">Branched-chain amino acid biosynthesis</keyword>
<dbReference type="PANTHER" id="PTHR46911:SF1">
    <property type="entry name" value="2-ISOPROPYLMALATE SYNTHASE"/>
    <property type="match status" value="1"/>
</dbReference>
<dbReference type="GO" id="GO:0003852">
    <property type="term" value="F:2-isopropylmalate synthase activity"/>
    <property type="evidence" value="ECO:0007669"/>
    <property type="project" value="UniProtKB-EC"/>
</dbReference>
<dbReference type="RefSeq" id="WP_039636533.1">
    <property type="nucleotide sequence ID" value="NZ_CP095749.1"/>
</dbReference>
<dbReference type="Gene3D" id="3.30.160.270">
    <property type="match status" value="1"/>
</dbReference>
<dbReference type="EC" id="2.3.3.13" evidence="4 10"/>
<keyword evidence="13" id="KW-0012">Acyltransferase</keyword>
<dbReference type="InterPro" id="IPR013709">
    <property type="entry name" value="2-isopropylmalate_synth_dimer"/>
</dbReference>
<dbReference type="Pfam" id="PF00682">
    <property type="entry name" value="HMGL-like"/>
    <property type="match status" value="1"/>
</dbReference>
<evidence type="ECO:0000256" key="10">
    <source>
        <dbReference type="HAMAP-Rule" id="MF_00572"/>
    </source>
</evidence>
<feature type="region of interest" description="Regulatory domain" evidence="10">
    <location>
        <begin position="468"/>
        <end position="585"/>
    </location>
</feature>
<keyword evidence="10" id="KW-0460">Magnesium</keyword>
<accession>A0ABY8AGD1</accession>
<evidence type="ECO:0000256" key="9">
    <source>
        <dbReference type="ARBA" id="ARBA00023304"/>
    </source>
</evidence>
<protein>
    <recommendedName>
        <fullName evidence="4 10">2-isopropylmalate synthase</fullName>
        <ecNumber evidence="4 10">2.3.3.13</ecNumber>
    </recommendedName>
    <alternativeName>
        <fullName evidence="10">Alpha-IPM synthase</fullName>
    </alternativeName>
    <alternativeName>
        <fullName evidence="10">Alpha-isopropylmalate synthase</fullName>
    </alternativeName>
</protein>
<feature type="domain" description="Pyruvate carboxyltransferase" evidence="12">
    <location>
        <begin position="50"/>
        <end position="326"/>
    </location>
</feature>
<comment type="pathway">
    <text evidence="2 10">Amino-acid biosynthesis; L-leucine biosynthesis; L-leucine from 3-methyl-2-oxobutanoate: step 1/4.</text>
</comment>
<dbReference type="PROSITE" id="PS00815">
    <property type="entry name" value="AIPM_HOMOCIT_SYNTH_1"/>
    <property type="match status" value="1"/>
</dbReference>
<comment type="catalytic activity">
    <reaction evidence="1 10">
        <text>3-methyl-2-oxobutanoate + acetyl-CoA + H2O = (2S)-2-isopropylmalate + CoA + H(+)</text>
        <dbReference type="Rhea" id="RHEA:21524"/>
        <dbReference type="ChEBI" id="CHEBI:1178"/>
        <dbReference type="ChEBI" id="CHEBI:11851"/>
        <dbReference type="ChEBI" id="CHEBI:15377"/>
        <dbReference type="ChEBI" id="CHEBI:15378"/>
        <dbReference type="ChEBI" id="CHEBI:57287"/>
        <dbReference type="ChEBI" id="CHEBI:57288"/>
        <dbReference type="EC" id="2.3.3.13"/>
    </reaction>
</comment>
<dbReference type="Pfam" id="PF08502">
    <property type="entry name" value="LeuA_dimer"/>
    <property type="match status" value="1"/>
</dbReference>
<evidence type="ECO:0000256" key="11">
    <source>
        <dbReference type="SAM" id="MobiDB-lite"/>
    </source>
</evidence>
<dbReference type="PROSITE" id="PS50991">
    <property type="entry name" value="PYR_CT"/>
    <property type="match status" value="1"/>
</dbReference>
<keyword evidence="8 10" id="KW-0479">Metal-binding</keyword>
<dbReference type="NCBIfam" id="TIGR00970">
    <property type="entry name" value="leuA_yeast"/>
    <property type="match status" value="1"/>
</dbReference>
<keyword evidence="7 10" id="KW-0808">Transferase</keyword>
<keyword evidence="6 10" id="KW-0028">Amino-acid biosynthesis</keyword>
<dbReference type="EMBL" id="CP095749">
    <property type="protein sequence ID" value="WEB42662.1"/>
    <property type="molecule type" value="Genomic_DNA"/>
</dbReference>
<evidence type="ECO:0000256" key="6">
    <source>
        <dbReference type="ARBA" id="ARBA00022605"/>
    </source>
</evidence>
<feature type="binding site" evidence="10">
    <location>
        <position position="59"/>
    </location>
    <ligand>
        <name>Mg(2+)</name>
        <dbReference type="ChEBI" id="CHEBI:18420"/>
    </ligand>
</feature>
<dbReference type="InterPro" id="IPR002034">
    <property type="entry name" value="AIPM/Hcit_synth_CS"/>
</dbReference>
<evidence type="ECO:0000256" key="3">
    <source>
        <dbReference type="ARBA" id="ARBA00009767"/>
    </source>
</evidence>
<feature type="binding site" evidence="10">
    <location>
        <position position="301"/>
    </location>
    <ligand>
        <name>Mg(2+)</name>
        <dbReference type="ChEBI" id="CHEBI:18420"/>
    </ligand>
</feature>
<evidence type="ECO:0000256" key="2">
    <source>
        <dbReference type="ARBA" id="ARBA00004689"/>
    </source>
</evidence>
<dbReference type="InterPro" id="IPR054692">
    <property type="entry name" value="LeuA-like_post-cat"/>
</dbReference>
<feature type="binding site" evidence="10">
    <location>
        <position position="267"/>
    </location>
    <ligand>
        <name>Mg(2+)</name>
        <dbReference type="ChEBI" id="CHEBI:18420"/>
    </ligand>
</feature>
<evidence type="ECO:0000256" key="7">
    <source>
        <dbReference type="ARBA" id="ARBA00022679"/>
    </source>
</evidence>
<sequence length="585" mass="64588">MSQPVGRPTPITNATHAQAPSGMPIRKYRPFEAVQLPGRAWPEKRITKAPRWLSTDLRDGNQALIDPMSPARKREMFDLLVRMGYKEIEVGFPSSGETDFAFVRSIIEEGAIPDDVTISVLTQAREELIERTVESLRGAPRATVHLYNATAPTFRRVVFRGSKEQVKQIAVDGTRLVVEYAEKLLGDETIFGYQYSPEIFTDTELDFALEVCEGVMDIWQPEEGREIILNLPATVERSTPSTHADRFEWMSRNLSRREFVCLSTHPHNDRGTAVAAAELAVMAGADRVEGCLFGQGERTGNVDLVTLGMNLFSQGVDPQIDFSQIDEIRRTSEYCNQMEVHPRHPYAGDLVYTAFSGSHQDAIKKGFDAMEADAVAKGVTVDDIEWAVPYLPIDPKDVGRSYEAVIRVNSQSGKGGIAYVLKNDHKLDLPRRMQIEFSRIIQEKTDAEGGEVTPAAIWSVFQDEYLPNPRNPWGRVQVRAGQTTTDKDGVDTLTVEAEVDGVETVLVGSGNGPISAFFHALQGLGIDARLLDYQEHTMSEGASAQAASYIECAIDGKVLWGIGIDANTTRASLKAVVSAVNRAAR</sequence>
<organism evidence="13 14">
    <name type="scientific">Streptomyces yunnanensis</name>
    <dbReference type="NCBI Taxonomy" id="156453"/>
    <lineage>
        <taxon>Bacteria</taxon>
        <taxon>Bacillati</taxon>
        <taxon>Actinomycetota</taxon>
        <taxon>Actinomycetes</taxon>
        <taxon>Kitasatosporales</taxon>
        <taxon>Streptomycetaceae</taxon>
        <taxon>Streptomyces</taxon>
    </lineage>
</organism>